<dbReference type="GO" id="GO:0004129">
    <property type="term" value="F:cytochrome-c oxidase activity"/>
    <property type="evidence" value="ECO:0007669"/>
    <property type="project" value="UniProtKB-EC"/>
</dbReference>
<dbReference type="SUPFAM" id="SSF49503">
    <property type="entry name" value="Cupredoxins"/>
    <property type="match status" value="1"/>
</dbReference>
<dbReference type="Pfam" id="PF02790">
    <property type="entry name" value="COX2_TM"/>
    <property type="match status" value="1"/>
</dbReference>
<dbReference type="FunFam" id="1.10.287.90:FF:000013">
    <property type="entry name" value="Cytochrome c oxidase subunit 2"/>
    <property type="match status" value="1"/>
</dbReference>
<dbReference type="Gene3D" id="2.60.40.420">
    <property type="entry name" value="Cupredoxins - blue copper proteins"/>
    <property type="match status" value="1"/>
</dbReference>
<evidence type="ECO:0000256" key="5">
    <source>
        <dbReference type="ARBA" id="ARBA00022692"/>
    </source>
</evidence>
<evidence type="ECO:0000259" key="19">
    <source>
        <dbReference type="PROSITE" id="PS50999"/>
    </source>
</evidence>
<dbReference type="RefSeq" id="WP_073601511.1">
    <property type="nucleotide sequence ID" value="NZ_MRCB01000043.1"/>
</dbReference>
<keyword evidence="7" id="KW-1278">Translocase</keyword>
<comment type="catalytic activity">
    <reaction evidence="13 15">
        <text>4 Fe(II)-[cytochrome c] + O2 + 8 H(+)(in) = 4 Fe(III)-[cytochrome c] + 2 H2O + 4 H(+)(out)</text>
        <dbReference type="Rhea" id="RHEA:11436"/>
        <dbReference type="Rhea" id="RHEA-COMP:10350"/>
        <dbReference type="Rhea" id="RHEA-COMP:14399"/>
        <dbReference type="ChEBI" id="CHEBI:15377"/>
        <dbReference type="ChEBI" id="CHEBI:15378"/>
        <dbReference type="ChEBI" id="CHEBI:15379"/>
        <dbReference type="ChEBI" id="CHEBI:29033"/>
        <dbReference type="ChEBI" id="CHEBI:29034"/>
        <dbReference type="EC" id="7.1.1.9"/>
    </reaction>
</comment>
<evidence type="ECO:0000256" key="1">
    <source>
        <dbReference type="ARBA" id="ARBA00004141"/>
    </source>
</evidence>
<evidence type="ECO:0000256" key="17">
    <source>
        <dbReference type="SAM" id="Phobius"/>
    </source>
</evidence>
<organism evidence="20 21">
    <name type="scientific">Hydrococcus rivularis NIES-593</name>
    <dbReference type="NCBI Taxonomy" id="1921803"/>
    <lineage>
        <taxon>Bacteria</taxon>
        <taxon>Bacillati</taxon>
        <taxon>Cyanobacteriota</taxon>
        <taxon>Cyanophyceae</taxon>
        <taxon>Pleurocapsales</taxon>
        <taxon>Hydrococcaceae</taxon>
        <taxon>Hydrococcus</taxon>
    </lineage>
</organism>
<keyword evidence="10 15" id="KW-0186">Copper</keyword>
<feature type="transmembrane region" description="Helical" evidence="17">
    <location>
        <begin position="7"/>
        <end position="24"/>
    </location>
</feature>
<feature type="region of interest" description="Disordered" evidence="16">
    <location>
        <begin position="126"/>
        <end position="145"/>
    </location>
</feature>
<dbReference type="Pfam" id="PF00116">
    <property type="entry name" value="COX2"/>
    <property type="match status" value="1"/>
</dbReference>
<comment type="cofactor">
    <cofactor evidence="15">
        <name>Cu cation</name>
        <dbReference type="ChEBI" id="CHEBI:23378"/>
    </cofactor>
    <text evidence="15">Binds a copper A center.</text>
</comment>
<evidence type="ECO:0000256" key="2">
    <source>
        <dbReference type="ARBA" id="ARBA00007866"/>
    </source>
</evidence>
<keyword evidence="4 14" id="KW-0679">Respiratory chain</keyword>
<dbReference type="EC" id="7.1.1.9" evidence="15"/>
<dbReference type="PROSITE" id="PS00078">
    <property type="entry name" value="COX2"/>
    <property type="match status" value="1"/>
</dbReference>
<keyword evidence="11 17" id="KW-0472">Membrane</keyword>
<dbReference type="AlphaFoldDB" id="A0A1U7H830"/>
<proteinExistence type="inferred from homology"/>
<dbReference type="InterPro" id="IPR001505">
    <property type="entry name" value="Copper_CuA"/>
</dbReference>
<keyword evidence="6 15" id="KW-0479">Metal-binding</keyword>
<evidence type="ECO:0000256" key="12">
    <source>
        <dbReference type="ARBA" id="ARBA00024688"/>
    </source>
</evidence>
<evidence type="ECO:0000256" key="10">
    <source>
        <dbReference type="ARBA" id="ARBA00023008"/>
    </source>
</evidence>
<dbReference type="InterPro" id="IPR002429">
    <property type="entry name" value="CcO_II-like_C"/>
</dbReference>
<feature type="domain" description="Cytochrome oxidase subunit II transmembrane region profile" evidence="19">
    <location>
        <begin position="21"/>
        <end position="119"/>
    </location>
</feature>
<evidence type="ECO:0000256" key="15">
    <source>
        <dbReference type="RuleBase" id="RU004024"/>
    </source>
</evidence>
<dbReference type="EMBL" id="MRCB01000043">
    <property type="protein sequence ID" value="OKH19115.1"/>
    <property type="molecule type" value="Genomic_DNA"/>
</dbReference>
<dbReference type="InterPro" id="IPR011759">
    <property type="entry name" value="Cyt_c_oxidase_su2_TM_dom"/>
</dbReference>
<dbReference type="CDD" id="cd13919">
    <property type="entry name" value="CuRO_HCO_II_like_5"/>
    <property type="match status" value="1"/>
</dbReference>
<keyword evidence="9 17" id="KW-1133">Transmembrane helix</keyword>
<evidence type="ECO:0000256" key="11">
    <source>
        <dbReference type="ARBA" id="ARBA00023136"/>
    </source>
</evidence>
<feature type="domain" description="Cytochrome oxidase subunit II copper A binding" evidence="18">
    <location>
        <begin position="170"/>
        <end position="281"/>
    </location>
</feature>
<dbReference type="GO" id="GO:0042773">
    <property type="term" value="P:ATP synthesis coupled electron transport"/>
    <property type="evidence" value="ECO:0007669"/>
    <property type="project" value="TreeGrafter"/>
</dbReference>
<evidence type="ECO:0000256" key="14">
    <source>
        <dbReference type="RuleBase" id="RU000456"/>
    </source>
</evidence>
<comment type="similarity">
    <text evidence="2 14">Belongs to the cytochrome c oxidase subunit 2 family.</text>
</comment>
<evidence type="ECO:0000256" key="16">
    <source>
        <dbReference type="SAM" id="MobiDB-lite"/>
    </source>
</evidence>
<dbReference type="PANTHER" id="PTHR22888">
    <property type="entry name" value="CYTOCHROME C OXIDASE, SUBUNIT II"/>
    <property type="match status" value="1"/>
</dbReference>
<evidence type="ECO:0000256" key="7">
    <source>
        <dbReference type="ARBA" id="ARBA00022967"/>
    </source>
</evidence>
<dbReference type="OrthoDB" id="9781261at2"/>
<evidence type="ECO:0000256" key="6">
    <source>
        <dbReference type="ARBA" id="ARBA00022723"/>
    </source>
</evidence>
<keyword evidence="3 14" id="KW-0813">Transport</keyword>
<dbReference type="PANTHER" id="PTHR22888:SF9">
    <property type="entry name" value="CYTOCHROME C OXIDASE SUBUNIT 2"/>
    <property type="match status" value="1"/>
</dbReference>
<evidence type="ECO:0000259" key="18">
    <source>
        <dbReference type="PROSITE" id="PS50857"/>
    </source>
</evidence>
<dbReference type="PROSITE" id="PS50857">
    <property type="entry name" value="COX2_CUA"/>
    <property type="match status" value="1"/>
</dbReference>
<evidence type="ECO:0000256" key="13">
    <source>
        <dbReference type="ARBA" id="ARBA00047816"/>
    </source>
</evidence>
<dbReference type="SUPFAM" id="SSF81464">
    <property type="entry name" value="Cytochrome c oxidase subunit II-like, transmembrane region"/>
    <property type="match status" value="1"/>
</dbReference>
<reference evidence="20 21" key="1">
    <citation type="submission" date="2016-11" db="EMBL/GenBank/DDBJ databases">
        <title>Draft Genome Sequences of Nine Cyanobacterial Strains from Diverse Habitats.</title>
        <authorList>
            <person name="Zhu T."/>
            <person name="Hou S."/>
            <person name="Lu X."/>
            <person name="Hess W.R."/>
        </authorList>
    </citation>
    <scope>NUCLEOTIDE SEQUENCE [LARGE SCALE GENOMIC DNA]</scope>
    <source>
        <strain evidence="20 21">NIES-593</strain>
    </source>
</reference>
<dbReference type="PROSITE" id="PS50999">
    <property type="entry name" value="COX2_TM"/>
    <property type="match status" value="1"/>
</dbReference>
<name>A0A1U7H830_9CYAN</name>
<accession>A0A1U7H830</accession>
<protein>
    <recommendedName>
        <fullName evidence="15">Cytochrome c oxidase subunit 2</fullName>
        <ecNumber evidence="15">7.1.1.9</ecNumber>
    </recommendedName>
</protein>
<dbReference type="Gene3D" id="1.10.287.90">
    <property type="match status" value="1"/>
</dbReference>
<gene>
    <name evidence="20" type="ORF">NIES593_21320</name>
</gene>
<feature type="transmembrane region" description="Helical" evidence="17">
    <location>
        <begin position="44"/>
        <end position="68"/>
    </location>
</feature>
<comment type="caution">
    <text evidence="20">The sequence shown here is derived from an EMBL/GenBank/DDBJ whole genome shotgun (WGS) entry which is preliminary data.</text>
</comment>
<evidence type="ECO:0000256" key="8">
    <source>
        <dbReference type="ARBA" id="ARBA00022982"/>
    </source>
</evidence>
<evidence type="ECO:0000313" key="21">
    <source>
        <dbReference type="Proteomes" id="UP000186868"/>
    </source>
</evidence>
<keyword evidence="5 14" id="KW-0812">Transmembrane</keyword>
<dbReference type="Proteomes" id="UP000186868">
    <property type="component" value="Unassembled WGS sequence"/>
</dbReference>
<dbReference type="InterPro" id="IPR008972">
    <property type="entry name" value="Cupredoxin"/>
</dbReference>
<dbReference type="InterPro" id="IPR045187">
    <property type="entry name" value="CcO_II"/>
</dbReference>
<evidence type="ECO:0000313" key="20">
    <source>
        <dbReference type="EMBL" id="OKH19115.1"/>
    </source>
</evidence>
<evidence type="ECO:0000256" key="9">
    <source>
        <dbReference type="ARBA" id="ARBA00022989"/>
    </source>
</evidence>
<dbReference type="GO" id="GO:0005886">
    <property type="term" value="C:plasma membrane"/>
    <property type="evidence" value="ECO:0007669"/>
    <property type="project" value="UniProtKB-SubCell"/>
</dbReference>
<keyword evidence="8 14" id="KW-0249">Electron transport</keyword>
<dbReference type="PRINTS" id="PR01166">
    <property type="entry name" value="CYCOXIDASEII"/>
</dbReference>
<sequence length="335" mass="36490">MNIPSNIITLIIGIVLTLVSLWYGQNHSLLPVAASQEAAQVDGIFNFMMTIATGLFLLIEGVLLYCVFKFRRRKGDKTDGPPIEGNVPLEVLWTAIPTVIVLVLAIYSFEVYNNMGGLNPMASHDMGSHQMAHQTANSPSSSEQVALASDANGQRIALGLGASPNEQAKEPPLMVNVNGIQYAWIFTYPGAGIVSGELHVPVGQPIQLNISAGDVIHAFWVPQLRIKQDAIPGRDAQLTFTATRTGKYPVICAELCGAYHGGMKTYLYVQTPEEYNQWVQDNTLAQKEDFNKAVAVNSANVSDGEFLAPYTQDMGIEAETLDQLHALHHSMVSHQ</sequence>
<evidence type="ECO:0000256" key="4">
    <source>
        <dbReference type="ARBA" id="ARBA00022660"/>
    </source>
</evidence>
<dbReference type="STRING" id="1921803.NIES593_21320"/>
<feature type="transmembrane region" description="Helical" evidence="17">
    <location>
        <begin position="89"/>
        <end position="109"/>
    </location>
</feature>
<dbReference type="InterPro" id="IPR036257">
    <property type="entry name" value="Cyt_c_oxidase_su2_TM_sf"/>
</dbReference>
<feature type="compositionally biased region" description="Polar residues" evidence="16">
    <location>
        <begin position="131"/>
        <end position="144"/>
    </location>
</feature>
<keyword evidence="21" id="KW-1185">Reference proteome</keyword>
<evidence type="ECO:0000256" key="3">
    <source>
        <dbReference type="ARBA" id="ARBA00022448"/>
    </source>
</evidence>
<comment type="function">
    <text evidence="12 15">Subunits I and II form the functional core of the enzyme complex. Electrons originating in cytochrome c are transferred via heme a and Cu(A) to the binuclear center formed by heme a3 and Cu(B).</text>
</comment>
<dbReference type="GO" id="GO:0005507">
    <property type="term" value="F:copper ion binding"/>
    <property type="evidence" value="ECO:0007669"/>
    <property type="project" value="InterPro"/>
</dbReference>
<comment type="subcellular location">
    <subcellularLocation>
        <location evidence="14">Cell membrane</location>
        <topology evidence="14">Multi-pass membrane protein</topology>
    </subcellularLocation>
    <subcellularLocation>
        <location evidence="1">Membrane</location>
        <topology evidence="1">Multi-pass membrane protein</topology>
    </subcellularLocation>
</comment>